<evidence type="ECO:0000313" key="2">
    <source>
        <dbReference type="Proteomes" id="UP001652581"/>
    </source>
</evidence>
<feature type="compositionally biased region" description="Basic and acidic residues" evidence="1">
    <location>
        <begin position="260"/>
        <end position="280"/>
    </location>
</feature>
<keyword evidence="2" id="KW-1185">Reference proteome</keyword>
<gene>
    <name evidence="3" type="primary">LOC140701010</name>
</gene>
<dbReference type="RefSeq" id="XP_072831978.1">
    <property type="nucleotide sequence ID" value="XM_072975877.1"/>
</dbReference>
<organism evidence="2 3">
    <name type="scientific">Vicugna pacos</name>
    <name type="common">Alpaca</name>
    <name type="synonym">Lama pacos</name>
    <dbReference type="NCBI Taxonomy" id="30538"/>
    <lineage>
        <taxon>Eukaryota</taxon>
        <taxon>Metazoa</taxon>
        <taxon>Chordata</taxon>
        <taxon>Craniata</taxon>
        <taxon>Vertebrata</taxon>
        <taxon>Euteleostomi</taxon>
        <taxon>Mammalia</taxon>
        <taxon>Eutheria</taxon>
        <taxon>Laurasiatheria</taxon>
        <taxon>Artiodactyla</taxon>
        <taxon>Tylopoda</taxon>
        <taxon>Camelidae</taxon>
        <taxon>Vicugna</taxon>
    </lineage>
</organism>
<dbReference type="GeneID" id="140701010"/>
<accession>A0ABM5EFP7</accession>
<feature type="compositionally biased region" description="Low complexity" evidence="1">
    <location>
        <begin position="65"/>
        <end position="76"/>
    </location>
</feature>
<feature type="region of interest" description="Disordered" evidence="1">
    <location>
        <begin position="310"/>
        <end position="348"/>
    </location>
</feature>
<evidence type="ECO:0000256" key="1">
    <source>
        <dbReference type="SAM" id="MobiDB-lite"/>
    </source>
</evidence>
<dbReference type="Proteomes" id="UP001652581">
    <property type="component" value="Chromosome 13"/>
</dbReference>
<sequence>MRPGKAEGPAGVTGHTGRGSTRTQRWALIGTAQGMSWEDARPVPLLSLSVEPFPQPQTGEMTSSPQARAGAQAPAPERSSLSPRGPRRGGKRRRNERWGRAQTPRLWRASIHAGEPMEAETWRHTPKVSCRWKLLGAGSPALWGPASPRVHTPAPGKRTTQLPPPGAFPEGGAKQKVGESGKQTPGPKSCSPEAAAPGYVRVRIRAPRLAALPLSPWNLGPGPAPCLVPAQRRPAPPPGSPGDSLARTPPGLTAGTRQRPKSEVSRPEAEGGEKRVRDTAVDPGNPGCGRPADRSGVYVGATWRQDSDIASCPLAPSAGSECSREGSTEAGAKSRLSADAPRGEPTRTRVRLGGLMEALPANRRLPTAESIPPGEVSVWGEGGRKAVWLDGRGRSPVRALGWTVESDSSRVAAPATSQRPGEGSTTPSPPYNRETGKKRY</sequence>
<evidence type="ECO:0000313" key="3">
    <source>
        <dbReference type="RefSeq" id="XP_072831978.1"/>
    </source>
</evidence>
<feature type="region of interest" description="Disordered" evidence="1">
    <location>
        <begin position="212"/>
        <end position="295"/>
    </location>
</feature>
<name>A0ABM5EFP7_VICPA</name>
<reference evidence="3" key="1">
    <citation type="submission" date="2025-08" db="UniProtKB">
        <authorList>
            <consortium name="RefSeq"/>
        </authorList>
    </citation>
    <scope>IDENTIFICATION</scope>
</reference>
<feature type="region of interest" description="Disordered" evidence="1">
    <location>
        <begin position="48"/>
        <end position="124"/>
    </location>
</feature>
<feature type="compositionally biased region" description="Basic residues" evidence="1">
    <location>
        <begin position="85"/>
        <end position="95"/>
    </location>
</feature>
<feature type="compositionally biased region" description="Polar residues" evidence="1">
    <location>
        <begin position="415"/>
        <end position="426"/>
    </location>
</feature>
<feature type="region of interest" description="Disordered" evidence="1">
    <location>
        <begin position="139"/>
        <end position="196"/>
    </location>
</feature>
<protein>
    <submittedName>
        <fullName evidence="3">Uncharacterized protein</fullName>
    </submittedName>
</protein>
<feature type="region of interest" description="Disordered" evidence="1">
    <location>
        <begin position="1"/>
        <end position="30"/>
    </location>
</feature>
<feature type="region of interest" description="Disordered" evidence="1">
    <location>
        <begin position="404"/>
        <end position="440"/>
    </location>
</feature>
<proteinExistence type="predicted"/>